<dbReference type="Proteomes" id="UP001596500">
    <property type="component" value="Unassembled WGS sequence"/>
</dbReference>
<comment type="caution">
    <text evidence="1">The sequence shown here is derived from an EMBL/GenBank/DDBJ whole genome shotgun (WGS) entry which is preliminary data.</text>
</comment>
<gene>
    <name evidence="1" type="ORF">ACFQNG_16710</name>
</gene>
<name>A0ABW2RPJ1_9BACL</name>
<protein>
    <submittedName>
        <fullName evidence="1">Uncharacterized protein</fullName>
    </submittedName>
</protein>
<keyword evidence="2" id="KW-1185">Reference proteome</keyword>
<proteinExistence type="predicted"/>
<dbReference type="EMBL" id="JBHTBW010000058">
    <property type="protein sequence ID" value="MFC7442716.1"/>
    <property type="molecule type" value="Genomic_DNA"/>
</dbReference>
<evidence type="ECO:0000313" key="1">
    <source>
        <dbReference type="EMBL" id="MFC7442716.1"/>
    </source>
</evidence>
<reference evidence="2" key="1">
    <citation type="journal article" date="2019" name="Int. J. Syst. Evol. Microbiol.">
        <title>The Global Catalogue of Microorganisms (GCM) 10K type strain sequencing project: providing services to taxonomists for standard genome sequencing and annotation.</title>
        <authorList>
            <consortium name="The Broad Institute Genomics Platform"/>
            <consortium name="The Broad Institute Genome Sequencing Center for Infectious Disease"/>
            <person name="Wu L."/>
            <person name="Ma J."/>
        </authorList>
    </citation>
    <scope>NUCLEOTIDE SEQUENCE [LARGE SCALE GENOMIC DNA]</scope>
    <source>
        <strain evidence="2">CGMCC 1.12942</strain>
    </source>
</reference>
<dbReference type="RefSeq" id="WP_379866767.1">
    <property type="nucleotide sequence ID" value="NZ_JBHTBW010000058.1"/>
</dbReference>
<sequence>MQFIPMKKGKLEIPEAVMRVIDRHRQAEETSEVLPWRIQYQGYCYYYVCYQPFQSTLVVRDDGMVLSFKEVREVIYQVVHLVDVSQNLFFGMGQKHLKPKLMVKLYQMIQVLHHLAERGMGSAFLEAVRSVEEASMVLIRLEQEMTQVVLNGRRMLLKSVQEHMASGDMITELSKLRDQYALLVQTQQELFAKDLQAWHRLHRRFSRHVPLYRLDLWFGLWQLSLCYRGVLRALNLNHRRHAEESGVCQDTMPQTEKEPLLLTSIYVKNRNPRNSISS</sequence>
<organism evidence="1 2">
    <name type="scientific">Laceyella putida</name>
    <dbReference type="NCBI Taxonomy" id="110101"/>
    <lineage>
        <taxon>Bacteria</taxon>
        <taxon>Bacillati</taxon>
        <taxon>Bacillota</taxon>
        <taxon>Bacilli</taxon>
        <taxon>Bacillales</taxon>
        <taxon>Thermoactinomycetaceae</taxon>
        <taxon>Laceyella</taxon>
    </lineage>
</organism>
<evidence type="ECO:0000313" key="2">
    <source>
        <dbReference type="Proteomes" id="UP001596500"/>
    </source>
</evidence>
<accession>A0ABW2RPJ1</accession>